<dbReference type="RefSeq" id="WP_065409386.1">
    <property type="nucleotide sequence ID" value="NZ_MAYT01000001.1"/>
</dbReference>
<evidence type="ECO:0000313" key="2">
    <source>
        <dbReference type="Proteomes" id="UP000092578"/>
    </source>
</evidence>
<keyword evidence="2" id="KW-1185">Reference proteome</keyword>
<dbReference type="GO" id="GO:0016787">
    <property type="term" value="F:hydrolase activity"/>
    <property type="evidence" value="ECO:0007669"/>
    <property type="project" value="InterPro"/>
</dbReference>
<dbReference type="EMBL" id="MAYT01000001">
    <property type="protein sequence ID" value="OCA92930.1"/>
    <property type="molecule type" value="Genomic_DNA"/>
</dbReference>
<accession>A0A1B9BA06</accession>
<evidence type="ECO:0000313" key="1">
    <source>
        <dbReference type="EMBL" id="OCA92930.1"/>
    </source>
</evidence>
<dbReference type="Gene3D" id="3.40.630.10">
    <property type="entry name" value="Zn peptidases"/>
    <property type="match status" value="1"/>
</dbReference>
<dbReference type="PANTHER" id="PTHR43808:SF27">
    <property type="entry name" value="PROTEIN ROCB"/>
    <property type="match status" value="1"/>
</dbReference>
<protein>
    <submittedName>
        <fullName evidence="1">Peptidase M20</fullName>
    </submittedName>
</protein>
<comment type="caution">
    <text evidence="1">The sequence shown here is derived from an EMBL/GenBank/DDBJ whole genome shotgun (WGS) entry which is preliminary data.</text>
</comment>
<sequence length="567" mass="64571">MLHCGKDVLNLTDKLVRIESVVNTKGEIDVANGLHQLISSFPYFQKYPKNLIKSRTENDEVERYNVMAFVKGTKEKSNKTVILMGHTDTVGMEDYGHLKDKACFPDKLMEALSNEDLPDLVKEHLNSGEWHFGRGVLDMKSGVASHLYLLKYYSDHPEELAGNLVLLAECDEEDSSHGVLSALTDLKRWKEEHTFEYLALINSDFVAPRFEGDTKRYIYKGTVGKLLPSFFITGIETHAGSCFEGLDPNYIAAELTRQISYNPELCDQSLGETPVPPVSLKQTDLKPTYTIQTALAAYVYYNFFIQSWSPKDVLVKLKEQAETAFDNALNNLKARHKRYCEISGHPYSELPWKTRVIVYEDMQKSLIKEHGEKFIEHMAAFKEKLLLDSTLDTRMFSARVVEEEWNWMADKSPAIILFYSSLYSPRIELTGKNQAEQNLLNALEEAIKVVQPHYPYPIVTRNYFPYVCDMSCVALSDDEEGVGAASVNNPSWGTKHYVNYQAIQEINVPTINIGPYGYDAHNRYERMELKYSTEMVPNITNEVICRLLGMDGKEISQTLSESTITKS</sequence>
<proteinExistence type="predicted"/>
<dbReference type="InterPro" id="IPR012166">
    <property type="entry name" value="Uncharacterised_RocB"/>
</dbReference>
<dbReference type="AlphaFoldDB" id="A0A1B9BA06"/>
<dbReference type="Proteomes" id="UP000092578">
    <property type="component" value="Unassembled WGS sequence"/>
</dbReference>
<dbReference type="InterPro" id="IPR002933">
    <property type="entry name" value="Peptidase_M20"/>
</dbReference>
<dbReference type="PIRSF" id="PIRSF010386">
    <property type="entry name" value="RocB"/>
    <property type="match status" value="1"/>
</dbReference>
<gene>
    <name evidence="1" type="ORF">A8F95_04400</name>
</gene>
<dbReference type="SUPFAM" id="SSF53187">
    <property type="entry name" value="Zn-dependent exopeptidases"/>
    <property type="match status" value="1"/>
</dbReference>
<reference evidence="2" key="1">
    <citation type="submission" date="2016-05" db="EMBL/GenBank/DDBJ databases">
        <authorList>
            <person name="Liu B."/>
            <person name="Wang J."/>
            <person name="Zhu Y."/>
            <person name="Liu G."/>
            <person name="Chen Q."/>
            <person name="Chen Z."/>
            <person name="Lan J."/>
            <person name="Che J."/>
            <person name="Ge C."/>
            <person name="Shi H."/>
            <person name="Pan Z."/>
            <person name="Liu X."/>
        </authorList>
    </citation>
    <scope>NUCLEOTIDE SEQUENCE [LARGE SCALE GENOMIC DNA]</scope>
    <source>
        <strain evidence="2">FJAT-27215</strain>
    </source>
</reference>
<dbReference type="PANTHER" id="PTHR43808">
    <property type="entry name" value="ACETYLORNITHINE DEACETYLASE"/>
    <property type="match status" value="1"/>
</dbReference>
<organism evidence="1 2">
    <name type="scientific">Pseudobacillus wudalianchiensis</name>
    <dbReference type="NCBI Taxonomy" id="1743143"/>
    <lineage>
        <taxon>Bacteria</taxon>
        <taxon>Bacillati</taxon>
        <taxon>Bacillota</taxon>
        <taxon>Bacilli</taxon>
        <taxon>Bacillales</taxon>
        <taxon>Bacillaceae</taxon>
        <taxon>Pseudobacillus</taxon>
    </lineage>
</organism>
<dbReference type="InterPro" id="IPR050072">
    <property type="entry name" value="Peptidase_M20A"/>
</dbReference>
<name>A0A1B9BA06_9BACI</name>
<dbReference type="Pfam" id="PF01546">
    <property type="entry name" value="Peptidase_M20"/>
    <property type="match status" value="1"/>
</dbReference>